<evidence type="ECO:0000259" key="1">
    <source>
        <dbReference type="Pfam" id="PF08241"/>
    </source>
</evidence>
<keyword evidence="2" id="KW-0489">Methyltransferase</keyword>
<keyword evidence="2" id="KW-0808">Transferase</keyword>
<name>A0ABY8KTJ0_9FLAO</name>
<dbReference type="PANTHER" id="PTHR43591:SF110">
    <property type="entry name" value="RHODANESE DOMAIN-CONTAINING PROTEIN"/>
    <property type="match status" value="1"/>
</dbReference>
<dbReference type="Proteomes" id="UP001238523">
    <property type="component" value="Chromosome"/>
</dbReference>
<keyword evidence="3" id="KW-1185">Reference proteome</keyword>
<dbReference type="EMBL" id="CP122379">
    <property type="protein sequence ID" value="WGF92746.1"/>
    <property type="molecule type" value="Genomic_DNA"/>
</dbReference>
<organism evidence="2 3">
    <name type="scientific">Aequorivita marisscotiae</name>
    <dbReference type="NCBI Taxonomy" id="3040348"/>
    <lineage>
        <taxon>Bacteria</taxon>
        <taxon>Pseudomonadati</taxon>
        <taxon>Bacteroidota</taxon>
        <taxon>Flavobacteriia</taxon>
        <taxon>Flavobacteriales</taxon>
        <taxon>Flavobacteriaceae</taxon>
        <taxon>Aequorivita</taxon>
    </lineage>
</organism>
<dbReference type="GO" id="GO:0008168">
    <property type="term" value="F:methyltransferase activity"/>
    <property type="evidence" value="ECO:0007669"/>
    <property type="project" value="UniProtKB-KW"/>
</dbReference>
<reference evidence="2 3" key="1">
    <citation type="submission" date="2023-04" db="EMBL/GenBank/DDBJ databases">
        <title>Taxonomic identification of the Arctic strain Aequorivita sp. nov. and transcriptomic analysis in response to temperature stress.</title>
        <authorList>
            <person name="Liu W."/>
            <person name="Cong B."/>
            <person name="Lin J."/>
        </authorList>
    </citation>
    <scope>NUCLEOTIDE SEQUENCE [LARGE SCALE GENOMIC DNA]</scope>
    <source>
        <strain evidence="2 3">Ant34-E75</strain>
    </source>
</reference>
<sequence length="233" mass="26952">MDNFINVPFINSNLDDYIIRTAIFNAIKENIDLFEGDLLDVGCGKMPYKDYILQHSKAENYTGLDIETALPYDSKVKPDFFWDAINMPFEDNLFHCAFGTEVLEHCPEPEVILKETYRVLKPGGIFFFTVPFLWPLHEVPNDAYRYTPFSLERHLKNCGFKDIQIQATGGWHAALAQMLGLWVKRSGISRKKSIWISFFLKPLIKRLIKKDNPEKVVFKEGQMITGLYGFAKK</sequence>
<dbReference type="CDD" id="cd02440">
    <property type="entry name" value="AdoMet_MTases"/>
    <property type="match status" value="1"/>
</dbReference>
<dbReference type="Pfam" id="PF08241">
    <property type="entry name" value="Methyltransf_11"/>
    <property type="match status" value="1"/>
</dbReference>
<feature type="domain" description="Methyltransferase type 11" evidence="1">
    <location>
        <begin position="39"/>
        <end position="128"/>
    </location>
</feature>
<dbReference type="InterPro" id="IPR029063">
    <property type="entry name" value="SAM-dependent_MTases_sf"/>
</dbReference>
<gene>
    <name evidence="2" type="ORF">QCQ61_00820</name>
</gene>
<proteinExistence type="predicted"/>
<dbReference type="Gene3D" id="3.40.50.150">
    <property type="entry name" value="Vaccinia Virus protein VP39"/>
    <property type="match status" value="1"/>
</dbReference>
<evidence type="ECO:0000313" key="3">
    <source>
        <dbReference type="Proteomes" id="UP001238523"/>
    </source>
</evidence>
<dbReference type="InterPro" id="IPR013216">
    <property type="entry name" value="Methyltransf_11"/>
</dbReference>
<protein>
    <submittedName>
        <fullName evidence="2">Class I SAM-dependent methyltransferase</fullName>
    </submittedName>
</protein>
<accession>A0ABY8KTJ0</accession>
<dbReference type="SUPFAM" id="SSF53335">
    <property type="entry name" value="S-adenosyl-L-methionine-dependent methyltransferases"/>
    <property type="match status" value="1"/>
</dbReference>
<dbReference type="PANTHER" id="PTHR43591">
    <property type="entry name" value="METHYLTRANSFERASE"/>
    <property type="match status" value="1"/>
</dbReference>
<evidence type="ECO:0000313" key="2">
    <source>
        <dbReference type="EMBL" id="WGF92746.1"/>
    </source>
</evidence>
<dbReference type="RefSeq" id="WP_279448816.1">
    <property type="nucleotide sequence ID" value="NZ_CP122379.1"/>
</dbReference>
<dbReference type="GO" id="GO:0032259">
    <property type="term" value="P:methylation"/>
    <property type="evidence" value="ECO:0007669"/>
    <property type="project" value="UniProtKB-KW"/>
</dbReference>